<evidence type="ECO:0000259" key="2">
    <source>
        <dbReference type="Pfam" id="PF08839"/>
    </source>
</evidence>
<feature type="region of interest" description="Disordered" evidence="1">
    <location>
        <begin position="274"/>
        <end position="317"/>
    </location>
</feature>
<sequence>MKTKNLKDYLNKNKKKVKVIEDSRARESICKTIEEIVFSDEILTSDIMSSDLLSEVDCKIKKSKKESKYIESKESESIGSGAIEVTSSIESNPIEVVPIECKPIENKHLECKPIEVTTPIYTTPIEETTPIEVSNLDSRINKIKQFTNLNFNLDLNKLDTYLILPKPLLRLLKIFKSLLTIQNYNSIRKLTSIFIKVKGSIERTLRTRIEEEDIKKIYYLLGDKIEIKNLKIEDKGEMVKTFTFKIKCTGEEMEKRMREWCIEEKEKEVPCREWDNEGGEECGEDVKEMDGKEMNGKDKEVDGNNPLSTSNPPSIDNPISPISNPMPPSNLTTPSSVITPLLTPSTKALNKTNLILERIKEKELKRKQDFIKKIQKKNEERDLIKRILILFKKEGKQALKMKDVIKILEIFEGERQIKRIVKENPEEFEIREISEEKYLIYKKVI</sequence>
<dbReference type="EMBL" id="KB910472">
    <property type="protein sequence ID" value="EOB11157.1"/>
    <property type="molecule type" value="Genomic_DNA"/>
</dbReference>
<gene>
    <name evidence="3" type="ORF">NBO_1565g0002</name>
</gene>
<name>R0KLY5_NOSB1</name>
<dbReference type="SUPFAM" id="SSF46785">
    <property type="entry name" value="Winged helix' DNA-binding domain"/>
    <property type="match status" value="1"/>
</dbReference>
<dbReference type="Pfam" id="PF08839">
    <property type="entry name" value="CDT1"/>
    <property type="match status" value="1"/>
</dbReference>
<dbReference type="STRING" id="578461.R0KLY5"/>
<dbReference type="InterPro" id="IPR014939">
    <property type="entry name" value="CDT1_Gemini-bd-like"/>
</dbReference>
<evidence type="ECO:0000256" key="1">
    <source>
        <dbReference type="SAM" id="MobiDB-lite"/>
    </source>
</evidence>
<dbReference type="InterPro" id="IPR036390">
    <property type="entry name" value="WH_DNA-bd_sf"/>
</dbReference>
<feature type="compositionally biased region" description="Low complexity" evidence="1">
    <location>
        <begin position="308"/>
        <end position="317"/>
    </location>
</feature>
<dbReference type="HOGENOM" id="CLU_048005_0_0_1"/>
<feature type="domain" description="CDT1 Geminin-binding" evidence="2">
    <location>
        <begin position="164"/>
        <end position="249"/>
    </location>
</feature>
<dbReference type="Proteomes" id="UP000016927">
    <property type="component" value="Unassembled WGS sequence"/>
</dbReference>
<reference evidence="3 4" key="1">
    <citation type="journal article" date="2013" name="BMC Genomics">
        <title>Comparative genomics of parasitic silkworm microsporidia reveal an association between genome expansion and host adaptation.</title>
        <authorList>
            <person name="Pan G."/>
            <person name="Xu J."/>
            <person name="Li T."/>
            <person name="Xia Q."/>
            <person name="Liu S.L."/>
            <person name="Zhang G."/>
            <person name="Li S."/>
            <person name="Li C."/>
            <person name="Liu H."/>
            <person name="Yang L."/>
            <person name="Liu T."/>
            <person name="Zhang X."/>
            <person name="Wu Z."/>
            <person name="Fan W."/>
            <person name="Dang X."/>
            <person name="Xiang H."/>
            <person name="Tao M."/>
            <person name="Li Y."/>
            <person name="Hu J."/>
            <person name="Li Z."/>
            <person name="Lin L."/>
            <person name="Luo J."/>
            <person name="Geng L."/>
            <person name="Wang L."/>
            <person name="Long M."/>
            <person name="Wan Y."/>
            <person name="He N."/>
            <person name="Zhang Z."/>
            <person name="Lu C."/>
            <person name="Keeling P.J."/>
            <person name="Wang J."/>
            <person name="Xiang Z."/>
            <person name="Zhou Z."/>
        </authorList>
    </citation>
    <scope>NUCLEOTIDE SEQUENCE [LARGE SCALE GENOMIC DNA]</scope>
    <source>
        <strain evidence="4">CQ1 / CVCC 102059</strain>
    </source>
</reference>
<proteinExistence type="predicted"/>
<accession>R0KLY5</accession>
<dbReference type="VEuPathDB" id="MicrosporidiaDB:NBO_1565g0002"/>
<keyword evidence="4" id="KW-1185">Reference proteome</keyword>
<evidence type="ECO:0000313" key="4">
    <source>
        <dbReference type="Proteomes" id="UP000016927"/>
    </source>
</evidence>
<protein>
    <recommendedName>
        <fullName evidence="2">CDT1 Geminin-binding domain-containing protein</fullName>
    </recommendedName>
</protein>
<dbReference type="AlphaFoldDB" id="R0KLY5"/>
<evidence type="ECO:0000313" key="3">
    <source>
        <dbReference type="EMBL" id="EOB11157.1"/>
    </source>
</evidence>
<feature type="compositionally biased region" description="Basic and acidic residues" evidence="1">
    <location>
        <begin position="284"/>
        <end position="302"/>
    </location>
</feature>
<organism evidence="3 4">
    <name type="scientific">Nosema bombycis (strain CQ1 / CVCC 102059)</name>
    <name type="common">Microsporidian parasite</name>
    <name type="synonym">Pebrine of silkworm</name>
    <dbReference type="NCBI Taxonomy" id="578461"/>
    <lineage>
        <taxon>Eukaryota</taxon>
        <taxon>Fungi</taxon>
        <taxon>Fungi incertae sedis</taxon>
        <taxon>Microsporidia</taxon>
        <taxon>Nosematidae</taxon>
        <taxon>Nosema</taxon>
    </lineage>
</organism>